<reference evidence="2 3" key="1">
    <citation type="submission" date="2019-02" db="EMBL/GenBank/DDBJ databases">
        <title>Paenibacillus sp. nov., isolated from surface-sterilized tissue of Thalictrum simplex L.</title>
        <authorList>
            <person name="Tuo L."/>
        </authorList>
    </citation>
    <scope>NUCLEOTIDE SEQUENCE [LARGE SCALE GENOMIC DNA]</scope>
    <source>
        <strain evidence="2 3">N2SHLJ1</strain>
    </source>
</reference>
<dbReference type="PANTHER" id="PTHR12697:SF38">
    <property type="entry name" value="PBS LYASE HEAT DOMAIN PROTEIN REPEAT-CONTAINING PROTEIN"/>
    <property type="match status" value="1"/>
</dbReference>
<sequence length="502" mass="54690">MTQPILLTDAQMRQFITEGYLLLHADFAPEFHAAVQANLNEVYQNEGNPGNNILPRIPELQSVFDHPVVQGALTSVLGEGYMMHPHRHGHFNKQAEAGGWHKDSYWGHQKVRNHRPWWAMIFYFPQDVSVEMGPTGIMPGTQTYQSRVFDRDETAEEVKSAGPAGTLAIVHYDIWHRATANISGKDRYMLKFQFMRTAIPVEASWNHTEAEWSTPAELSAAVQQHEVVWRDIWNWLTGNSSAGTTEAVADRDAAQAAKWMQELQSEDQTVRAKAADELGLLGAAAQAAAPLLAQQLEAGYEPLALNAAYALGRMGERGIAELLQALSHPTKAVSRAAGYGLSIAGKAAVQGLIEQVTQQPSVNAANHAAFALGEIGAEAAEAVPALAALHSHADENVRRTAVESLGMIGTPHEAVVAGLERGLKDADSQVRFNAATALARLGSKAEHAVPAIEQALQDENRYVRATAAEALYYVGTEKAKNALLKFLRTARWCATTTPQNTF</sequence>
<evidence type="ECO:0000256" key="1">
    <source>
        <dbReference type="ARBA" id="ARBA00045876"/>
    </source>
</evidence>
<dbReference type="OrthoDB" id="505313at2"/>
<organism evidence="2 3">
    <name type="scientific">Paenibacillus thalictri</name>
    <dbReference type="NCBI Taxonomy" id="2527873"/>
    <lineage>
        <taxon>Bacteria</taxon>
        <taxon>Bacillati</taxon>
        <taxon>Bacillota</taxon>
        <taxon>Bacilli</taxon>
        <taxon>Bacillales</taxon>
        <taxon>Paenibacillaceae</taxon>
        <taxon>Paenibacillus</taxon>
    </lineage>
</organism>
<accession>A0A4Q9DRN4</accession>
<dbReference type="SMART" id="SM00567">
    <property type="entry name" value="EZ_HEAT"/>
    <property type="match status" value="6"/>
</dbReference>
<dbReference type="InterPro" id="IPR016024">
    <property type="entry name" value="ARM-type_fold"/>
</dbReference>
<dbReference type="Pfam" id="PF05721">
    <property type="entry name" value="PhyH"/>
    <property type="match status" value="1"/>
</dbReference>
<comment type="caution">
    <text evidence="2">The sequence shown here is derived from an EMBL/GenBank/DDBJ whole genome shotgun (WGS) entry which is preliminary data.</text>
</comment>
<evidence type="ECO:0000313" key="2">
    <source>
        <dbReference type="EMBL" id="TBL77817.1"/>
    </source>
</evidence>
<dbReference type="InterPro" id="IPR004155">
    <property type="entry name" value="PBS_lyase_HEAT"/>
</dbReference>
<keyword evidence="2" id="KW-0223">Dioxygenase</keyword>
<dbReference type="EMBL" id="SIRE01000011">
    <property type="protein sequence ID" value="TBL77817.1"/>
    <property type="molecule type" value="Genomic_DNA"/>
</dbReference>
<dbReference type="SUPFAM" id="SSF51197">
    <property type="entry name" value="Clavaminate synthase-like"/>
    <property type="match status" value="1"/>
</dbReference>
<keyword evidence="3" id="KW-1185">Reference proteome</keyword>
<dbReference type="InterPro" id="IPR008775">
    <property type="entry name" value="Phytyl_CoA_dOase-like"/>
</dbReference>
<comment type="function">
    <text evidence="1">Catalyzes the hydroxylation of the N(6)-(4-aminobutyl)-L-lysine intermediate produced by deoxyhypusine synthase/DHPS on a critical lysine of the eukaryotic translation initiation factor 5A/eIF-5A. This is the second step of the post-translational modification of that lysine into an unusual amino acid residue named hypusine. Hypusination is unique to mature eIF-5A factor and is essential for its function.</text>
</comment>
<dbReference type="Gene3D" id="2.60.120.620">
    <property type="entry name" value="q2cbj1_9rhob like domain"/>
    <property type="match status" value="1"/>
</dbReference>
<dbReference type="InterPro" id="IPR021133">
    <property type="entry name" value="HEAT_type_2"/>
</dbReference>
<dbReference type="AlphaFoldDB" id="A0A4Q9DRN4"/>
<dbReference type="SUPFAM" id="SSF48371">
    <property type="entry name" value="ARM repeat"/>
    <property type="match status" value="2"/>
</dbReference>
<proteinExistence type="predicted"/>
<dbReference type="Proteomes" id="UP000293142">
    <property type="component" value="Unassembled WGS sequence"/>
</dbReference>
<dbReference type="GO" id="GO:0016706">
    <property type="term" value="F:2-oxoglutarate-dependent dioxygenase activity"/>
    <property type="evidence" value="ECO:0007669"/>
    <property type="project" value="UniProtKB-ARBA"/>
</dbReference>
<dbReference type="Gene3D" id="1.25.10.10">
    <property type="entry name" value="Leucine-rich Repeat Variant"/>
    <property type="match status" value="2"/>
</dbReference>
<protein>
    <submittedName>
        <fullName evidence="2">Phytanoyl-CoA dioxygenase</fullName>
    </submittedName>
</protein>
<gene>
    <name evidence="2" type="ORF">EYB31_16905</name>
</gene>
<name>A0A4Q9DRN4_9BACL</name>
<dbReference type="PANTHER" id="PTHR12697">
    <property type="entry name" value="PBS LYASE HEAT-LIKE PROTEIN"/>
    <property type="match status" value="1"/>
</dbReference>
<dbReference type="PROSITE" id="PS50077">
    <property type="entry name" value="HEAT_REPEAT"/>
    <property type="match status" value="1"/>
</dbReference>
<dbReference type="Pfam" id="PF13646">
    <property type="entry name" value="HEAT_2"/>
    <property type="match status" value="3"/>
</dbReference>
<keyword evidence="2" id="KW-0560">Oxidoreductase</keyword>
<dbReference type="InterPro" id="IPR011989">
    <property type="entry name" value="ARM-like"/>
</dbReference>
<dbReference type="RefSeq" id="WP_131014548.1">
    <property type="nucleotide sequence ID" value="NZ_SIRE01000011.1"/>
</dbReference>
<evidence type="ECO:0000313" key="3">
    <source>
        <dbReference type="Proteomes" id="UP000293142"/>
    </source>
</evidence>